<evidence type="ECO:0000313" key="12">
    <source>
        <dbReference type="EMBL" id="KAK5998802.1"/>
    </source>
</evidence>
<evidence type="ECO:0000256" key="8">
    <source>
        <dbReference type="PROSITE-ProRule" id="PRU00042"/>
    </source>
</evidence>
<keyword evidence="3 8" id="KW-0863">Zinc-finger</keyword>
<evidence type="ECO:0000259" key="11">
    <source>
        <dbReference type="PROSITE" id="PS50157"/>
    </source>
</evidence>
<dbReference type="InterPro" id="IPR036236">
    <property type="entry name" value="Znf_C2H2_sf"/>
</dbReference>
<keyword evidence="6" id="KW-0804">Transcription</keyword>
<evidence type="ECO:0000256" key="4">
    <source>
        <dbReference type="ARBA" id="ARBA00022833"/>
    </source>
</evidence>
<feature type="transmembrane region" description="Helical" evidence="10">
    <location>
        <begin position="49"/>
        <end position="78"/>
    </location>
</feature>
<dbReference type="PANTHER" id="PTHR46179">
    <property type="entry name" value="ZINC FINGER PROTEIN"/>
    <property type="match status" value="1"/>
</dbReference>
<feature type="region of interest" description="Disordered" evidence="9">
    <location>
        <begin position="463"/>
        <end position="539"/>
    </location>
</feature>
<evidence type="ECO:0000256" key="10">
    <source>
        <dbReference type="SAM" id="Phobius"/>
    </source>
</evidence>
<evidence type="ECO:0000313" key="13">
    <source>
        <dbReference type="Proteomes" id="UP001338125"/>
    </source>
</evidence>
<dbReference type="InterPro" id="IPR013087">
    <property type="entry name" value="Znf_C2H2_type"/>
</dbReference>
<feature type="region of interest" description="Disordered" evidence="9">
    <location>
        <begin position="91"/>
        <end position="141"/>
    </location>
</feature>
<dbReference type="SMART" id="SM00355">
    <property type="entry name" value="ZnF_C2H2"/>
    <property type="match status" value="3"/>
</dbReference>
<keyword evidence="10" id="KW-1133">Transmembrane helix</keyword>
<name>A0ABR0T313_9HYPO</name>
<comment type="subcellular location">
    <subcellularLocation>
        <location evidence="1">Nucleus</location>
    </subcellularLocation>
</comment>
<feature type="domain" description="C2H2-type" evidence="11">
    <location>
        <begin position="544"/>
        <end position="573"/>
    </location>
</feature>
<feature type="domain" description="C2H2-type" evidence="11">
    <location>
        <begin position="572"/>
        <end position="602"/>
    </location>
</feature>
<evidence type="ECO:0000256" key="3">
    <source>
        <dbReference type="ARBA" id="ARBA00022771"/>
    </source>
</evidence>
<organism evidence="12 13">
    <name type="scientific">Cladobotryum mycophilum</name>
    <dbReference type="NCBI Taxonomy" id="491253"/>
    <lineage>
        <taxon>Eukaryota</taxon>
        <taxon>Fungi</taxon>
        <taxon>Dikarya</taxon>
        <taxon>Ascomycota</taxon>
        <taxon>Pezizomycotina</taxon>
        <taxon>Sordariomycetes</taxon>
        <taxon>Hypocreomycetidae</taxon>
        <taxon>Hypocreales</taxon>
        <taxon>Hypocreaceae</taxon>
        <taxon>Cladobotryum</taxon>
    </lineage>
</organism>
<feature type="region of interest" description="Disordered" evidence="9">
    <location>
        <begin position="295"/>
        <end position="334"/>
    </location>
</feature>
<dbReference type="Proteomes" id="UP001338125">
    <property type="component" value="Unassembled WGS sequence"/>
</dbReference>
<feature type="compositionally biased region" description="Polar residues" evidence="9">
    <location>
        <begin position="108"/>
        <end position="125"/>
    </location>
</feature>
<feature type="compositionally biased region" description="Polar residues" evidence="9">
    <location>
        <begin position="483"/>
        <end position="492"/>
    </location>
</feature>
<reference evidence="12 13" key="1">
    <citation type="submission" date="2024-01" db="EMBL/GenBank/DDBJ databases">
        <title>Complete genome of Cladobotryum mycophilum ATHUM6906.</title>
        <authorList>
            <person name="Christinaki A.C."/>
            <person name="Myridakis A.I."/>
            <person name="Kouvelis V.N."/>
        </authorList>
    </citation>
    <scope>NUCLEOTIDE SEQUENCE [LARGE SCALE GENOMIC DNA]</scope>
    <source>
        <strain evidence="12 13">ATHUM6906</strain>
    </source>
</reference>
<evidence type="ECO:0000256" key="2">
    <source>
        <dbReference type="ARBA" id="ARBA00022723"/>
    </source>
</evidence>
<proteinExistence type="predicted"/>
<evidence type="ECO:0000256" key="6">
    <source>
        <dbReference type="ARBA" id="ARBA00023163"/>
    </source>
</evidence>
<feature type="compositionally biased region" description="Polar residues" evidence="9">
    <location>
        <begin position="500"/>
        <end position="532"/>
    </location>
</feature>
<keyword evidence="2" id="KW-0479">Metal-binding</keyword>
<dbReference type="EMBL" id="JAVFKD010000001">
    <property type="protein sequence ID" value="KAK5998802.1"/>
    <property type="molecule type" value="Genomic_DNA"/>
</dbReference>
<evidence type="ECO:0000256" key="7">
    <source>
        <dbReference type="ARBA" id="ARBA00023242"/>
    </source>
</evidence>
<keyword evidence="5" id="KW-0805">Transcription regulation</keyword>
<evidence type="ECO:0000256" key="5">
    <source>
        <dbReference type="ARBA" id="ARBA00023015"/>
    </source>
</evidence>
<sequence length="654" mass="71725">MSTSLRARAGLEKGIEMLRRLNPSEWSTATVSADGSLLRRNIDKRHMRGGAVAGTVVGVILGVALLAFCLYPFVVYLIKRRRGTANAPFDPEAAIAQKSDEVPDGPTGQRQRVSSSDSLQQQNGDPTHGQHGDSRSKEELDWATPRGVYDQDVMSFDGNDGWVSDQAGHYRVQAAPFPQLGCYDGEFAPPVAEDDQPGVLKGTSADYYSTSIPSEAFGMIPSAESTLDSPPTRTSSRGSSFRHNVIAMFRRKSGRDQTMDSISPPIAEEPLPLSAVPHLQGTPIKPIITNGAHVESPINISPTSSNLPPLPAPQADFSAPSPPSDAEGAKTPPESPLVFRQFKAVPSPPVIPAPGTVNPMDIMPASTESEHWYRTEHQLYSSSYELSPDKPCMPEPLNDSMMLSPSPTPPEDEMEQMEQMEQMDQMDQMDQMQPTFTIQSPTATTSTDLAPQQEFTTFEEVLTPRYTPEPNGHASVSPDGRNGSYTSQQSTPFLGHGFTDASSHNTPSTQLDTPSPESMVSSDFRQSTSPQSVLGAPSPRTGVYRCDEPGCAQVFDQPHKLKHHQRYHSKDHKCVYPGCGKGFGTKTHLQRHINDRHEKKKKFHCSVPGCDYSRTGGKAFPRKDNWKRHMMKIHNIDQQQLPEPIEIDLDMVGA</sequence>
<keyword evidence="7" id="KW-0539">Nucleus</keyword>
<dbReference type="Pfam" id="PF00096">
    <property type="entry name" value="zf-C2H2"/>
    <property type="match status" value="1"/>
</dbReference>
<dbReference type="InterPro" id="IPR051061">
    <property type="entry name" value="Zinc_finger_trans_reg"/>
</dbReference>
<comment type="caution">
    <text evidence="12">The sequence shown here is derived from an EMBL/GenBank/DDBJ whole genome shotgun (WGS) entry which is preliminary data.</text>
</comment>
<keyword evidence="10" id="KW-0812">Transmembrane</keyword>
<keyword evidence="4" id="KW-0862">Zinc</keyword>
<dbReference type="SUPFAM" id="SSF57667">
    <property type="entry name" value="beta-beta-alpha zinc fingers"/>
    <property type="match status" value="1"/>
</dbReference>
<feature type="compositionally biased region" description="Polar residues" evidence="9">
    <location>
        <begin position="298"/>
        <end position="307"/>
    </location>
</feature>
<dbReference type="PANTHER" id="PTHR46179:SF13">
    <property type="entry name" value="C2H2-TYPE DOMAIN-CONTAINING PROTEIN"/>
    <property type="match status" value="1"/>
</dbReference>
<evidence type="ECO:0000256" key="1">
    <source>
        <dbReference type="ARBA" id="ARBA00004123"/>
    </source>
</evidence>
<dbReference type="CDD" id="cd12087">
    <property type="entry name" value="TM_EGFR-like"/>
    <property type="match status" value="1"/>
</dbReference>
<gene>
    <name evidence="12" type="ORF">PT974_01185</name>
</gene>
<accession>A0ABR0T313</accession>
<evidence type="ECO:0000256" key="9">
    <source>
        <dbReference type="SAM" id="MobiDB-lite"/>
    </source>
</evidence>
<dbReference type="PROSITE" id="PS50157">
    <property type="entry name" value="ZINC_FINGER_C2H2_2"/>
    <property type="match status" value="2"/>
</dbReference>
<dbReference type="Gene3D" id="3.30.160.60">
    <property type="entry name" value="Classic Zinc Finger"/>
    <property type="match status" value="3"/>
</dbReference>
<keyword evidence="13" id="KW-1185">Reference proteome</keyword>
<feature type="compositionally biased region" description="Basic and acidic residues" evidence="9">
    <location>
        <begin position="128"/>
        <end position="140"/>
    </location>
</feature>
<keyword evidence="10" id="KW-0472">Membrane</keyword>
<dbReference type="PROSITE" id="PS00028">
    <property type="entry name" value="ZINC_FINGER_C2H2_1"/>
    <property type="match status" value="2"/>
</dbReference>
<protein>
    <submittedName>
        <fullName evidence="12">Zinc finger protein ZXDC</fullName>
    </submittedName>
</protein>